<gene>
    <name evidence="1" type="ORF">MJO28_014891</name>
</gene>
<reference evidence="2" key="2">
    <citation type="journal article" date="2018" name="Mol. Plant Microbe Interact.">
        <title>Genome sequence resources for the wheat stripe rust pathogen (Puccinia striiformis f. sp. tritici) and the barley stripe rust pathogen (Puccinia striiformis f. sp. hordei).</title>
        <authorList>
            <person name="Xia C."/>
            <person name="Wang M."/>
            <person name="Yin C."/>
            <person name="Cornejo O.E."/>
            <person name="Hulbert S.H."/>
            <person name="Chen X."/>
        </authorList>
    </citation>
    <scope>NUCLEOTIDE SEQUENCE [LARGE SCALE GENOMIC DNA]</scope>
    <source>
        <strain evidence="2">93-210</strain>
    </source>
</reference>
<dbReference type="EMBL" id="CM045880">
    <property type="protein sequence ID" value="KAI7937971.1"/>
    <property type="molecule type" value="Genomic_DNA"/>
</dbReference>
<keyword evidence="2" id="KW-1185">Reference proteome</keyword>
<accession>A0ACC0DS56</accession>
<protein>
    <submittedName>
        <fullName evidence="1">Uncharacterized protein</fullName>
    </submittedName>
</protein>
<name>A0ACC0DS56_9BASI</name>
<evidence type="ECO:0000313" key="2">
    <source>
        <dbReference type="Proteomes" id="UP001060170"/>
    </source>
</evidence>
<feature type="non-terminal residue" evidence="1">
    <location>
        <position position="1"/>
    </location>
</feature>
<reference evidence="2" key="1">
    <citation type="journal article" date="2018" name="BMC Genomics">
        <title>Genomic insights into host adaptation between the wheat stripe rust pathogen (Puccinia striiformis f. sp. tritici) and the barley stripe rust pathogen (Puccinia striiformis f. sp. hordei).</title>
        <authorList>
            <person name="Xia C."/>
            <person name="Wang M."/>
            <person name="Yin C."/>
            <person name="Cornejo O.E."/>
            <person name="Hulbert S.H."/>
            <person name="Chen X."/>
        </authorList>
    </citation>
    <scope>NUCLEOTIDE SEQUENCE [LARGE SCALE GENOMIC DNA]</scope>
    <source>
        <strain evidence="2">93-210</strain>
    </source>
</reference>
<evidence type="ECO:0000313" key="1">
    <source>
        <dbReference type="EMBL" id="KAI7937971.1"/>
    </source>
</evidence>
<sequence length="39" mass="4738">YNMGTLLIHNNENNVVYFNCFNNKKGFYLQPIEMIKKER</sequence>
<reference evidence="1 2" key="3">
    <citation type="journal article" date="2022" name="Microbiol. Spectr.">
        <title>Folding features and dynamics of 3D genome architecture in plant fungal pathogens.</title>
        <authorList>
            <person name="Xia C."/>
        </authorList>
    </citation>
    <scope>NUCLEOTIDE SEQUENCE [LARGE SCALE GENOMIC DNA]</scope>
    <source>
        <strain evidence="1 2">93-210</strain>
    </source>
</reference>
<proteinExistence type="predicted"/>
<dbReference type="Proteomes" id="UP001060170">
    <property type="component" value="Chromosome 16"/>
</dbReference>
<organism evidence="1 2">
    <name type="scientific">Puccinia striiformis f. sp. tritici</name>
    <dbReference type="NCBI Taxonomy" id="168172"/>
    <lineage>
        <taxon>Eukaryota</taxon>
        <taxon>Fungi</taxon>
        <taxon>Dikarya</taxon>
        <taxon>Basidiomycota</taxon>
        <taxon>Pucciniomycotina</taxon>
        <taxon>Pucciniomycetes</taxon>
        <taxon>Pucciniales</taxon>
        <taxon>Pucciniaceae</taxon>
        <taxon>Puccinia</taxon>
    </lineage>
</organism>
<comment type="caution">
    <text evidence="1">The sequence shown here is derived from an EMBL/GenBank/DDBJ whole genome shotgun (WGS) entry which is preliminary data.</text>
</comment>